<gene>
    <name evidence="1" type="ORF">M529_21575</name>
</gene>
<proteinExistence type="predicted"/>
<dbReference type="AlphaFoldDB" id="T0IZS3"/>
<reference evidence="1 2" key="1">
    <citation type="journal article" date="2013" name="Genome Announc.">
        <title>Draft Genome Sequence of Sphingobium ummariense Strain RL-3, a Hexachlorocyclohexane-Degrading Bacterium.</title>
        <authorList>
            <person name="Kohli P."/>
            <person name="Dua A."/>
            <person name="Sangwan N."/>
            <person name="Oldach P."/>
            <person name="Khurana J.P."/>
            <person name="Lal R."/>
        </authorList>
    </citation>
    <scope>NUCLEOTIDE SEQUENCE [LARGE SCALE GENOMIC DNA]</scope>
    <source>
        <strain evidence="1 2">RL-3</strain>
    </source>
</reference>
<dbReference type="OrthoDB" id="9964264at2"/>
<sequence length="138" mass="15600">MDDRDREMLAFELAEDFRRLGAPELADDATYAEDTPDGRYRPEPRKRLVLMLEALDRMMALEDAATLDDARNRLAQTMDQPSPDLHILPMADEAGGARDPLYFDLPRLSDVRKDLDRLIDAIMRDEGGPDPEEAADLA</sequence>
<dbReference type="RefSeq" id="WP_021319881.1">
    <property type="nucleotide sequence ID" value="NZ_AUWY01000127.1"/>
</dbReference>
<protein>
    <submittedName>
        <fullName evidence="1">Uncharacterized protein</fullName>
    </submittedName>
</protein>
<accession>T0IZS3</accession>
<comment type="caution">
    <text evidence="1">The sequence shown here is derived from an EMBL/GenBank/DDBJ whole genome shotgun (WGS) entry which is preliminary data.</text>
</comment>
<evidence type="ECO:0000313" key="2">
    <source>
        <dbReference type="Proteomes" id="UP000015523"/>
    </source>
</evidence>
<organism evidence="1 2">
    <name type="scientific">Sphingobium ummariense RL-3</name>
    <dbReference type="NCBI Taxonomy" id="1346791"/>
    <lineage>
        <taxon>Bacteria</taxon>
        <taxon>Pseudomonadati</taxon>
        <taxon>Pseudomonadota</taxon>
        <taxon>Alphaproteobacteria</taxon>
        <taxon>Sphingomonadales</taxon>
        <taxon>Sphingomonadaceae</taxon>
        <taxon>Sphingobium</taxon>
    </lineage>
</organism>
<keyword evidence="2" id="KW-1185">Reference proteome</keyword>
<evidence type="ECO:0000313" key="1">
    <source>
        <dbReference type="EMBL" id="EQB30047.1"/>
    </source>
</evidence>
<dbReference type="EMBL" id="AUWY01000127">
    <property type="protein sequence ID" value="EQB30047.1"/>
    <property type="molecule type" value="Genomic_DNA"/>
</dbReference>
<dbReference type="PATRIC" id="fig|1346791.3.peg.4170"/>
<dbReference type="Proteomes" id="UP000015523">
    <property type="component" value="Unassembled WGS sequence"/>
</dbReference>
<name>T0IZS3_9SPHN</name>